<evidence type="ECO:0000259" key="12">
    <source>
        <dbReference type="Pfam" id="PF11356"/>
    </source>
</evidence>
<dbReference type="STRING" id="1513271.XM47_13260"/>
<evidence type="ECO:0000256" key="8">
    <source>
        <dbReference type="ARBA" id="ARBA00022989"/>
    </source>
</evidence>
<keyword evidence="7" id="KW-0653">Protein transport</keyword>
<dbReference type="RefSeq" id="WP_048693541.1">
    <property type="nucleotide sequence ID" value="NZ_KQ130495.1"/>
</dbReference>
<keyword evidence="5" id="KW-0997">Cell inner membrane</keyword>
<dbReference type="AlphaFoldDB" id="A0A0J8JJP4"/>
<name>A0A0J8JJP4_9ALTE</name>
<protein>
    <recommendedName>
        <fullName evidence="12">Type II secretion system protein GspC N-terminal domain-containing protein</fullName>
    </recommendedName>
</protein>
<evidence type="ECO:0000256" key="9">
    <source>
        <dbReference type="ARBA" id="ARBA00023136"/>
    </source>
</evidence>
<gene>
    <name evidence="13" type="ORF">XM47_13260</name>
</gene>
<evidence type="ECO:0000313" key="14">
    <source>
        <dbReference type="Proteomes" id="UP000037600"/>
    </source>
</evidence>
<dbReference type="EMBL" id="LAZL01000022">
    <property type="protein sequence ID" value="KMT64666.1"/>
    <property type="molecule type" value="Genomic_DNA"/>
</dbReference>
<feature type="transmembrane region" description="Helical" evidence="11">
    <location>
        <begin position="20"/>
        <end position="44"/>
    </location>
</feature>
<sequence length="306" mass="33974">MQEKLLHGLQFLQKLPQHKLSLLTQVILGVYITWLFAQMTWQLFPQPVQNSISQSMPAQANQADKQIDVSKISRLNLFGNYNAAPKPIERLPEPENAPQTKLNLKLTGVVPSSEPARAAAIIEKSGSQDVYGINEKIDGTRAVIKEIFADRVILEQSGRRETLMLEGRDYKAEAAGSSYASSNKSTATKEQVSEQKQVIKEEDRAAIEQLRKDAFSDPGKLIDYIKVNPLRKNGELIGYRLYPGKDAKLFSSVGLKAGDVAIEINGYDLTNLSQALQAMTELKSAQEASLMVDRNGSVTQIFFSLY</sequence>
<evidence type="ECO:0000256" key="1">
    <source>
        <dbReference type="ARBA" id="ARBA00004533"/>
    </source>
</evidence>
<dbReference type="SUPFAM" id="SSF50156">
    <property type="entry name" value="PDZ domain-like"/>
    <property type="match status" value="1"/>
</dbReference>
<organism evidence="13 14">
    <name type="scientific">Catenovulum maritimum</name>
    <dbReference type="NCBI Taxonomy" id="1513271"/>
    <lineage>
        <taxon>Bacteria</taxon>
        <taxon>Pseudomonadati</taxon>
        <taxon>Pseudomonadota</taxon>
        <taxon>Gammaproteobacteria</taxon>
        <taxon>Alteromonadales</taxon>
        <taxon>Alteromonadaceae</taxon>
        <taxon>Catenovulum</taxon>
    </lineage>
</organism>
<accession>A0A0J8JJP4</accession>
<feature type="compositionally biased region" description="Polar residues" evidence="10">
    <location>
        <begin position="178"/>
        <end position="190"/>
    </location>
</feature>
<feature type="domain" description="Type II secretion system protein GspC N-terminal" evidence="12">
    <location>
        <begin position="28"/>
        <end position="165"/>
    </location>
</feature>
<evidence type="ECO:0000313" key="13">
    <source>
        <dbReference type="EMBL" id="KMT64666.1"/>
    </source>
</evidence>
<proteinExistence type="inferred from homology"/>
<keyword evidence="4" id="KW-1003">Cell membrane</keyword>
<evidence type="ECO:0000256" key="5">
    <source>
        <dbReference type="ARBA" id="ARBA00022519"/>
    </source>
</evidence>
<evidence type="ECO:0000256" key="7">
    <source>
        <dbReference type="ARBA" id="ARBA00022927"/>
    </source>
</evidence>
<keyword evidence="9 11" id="KW-0472">Membrane</keyword>
<keyword evidence="8 11" id="KW-1133">Transmembrane helix</keyword>
<evidence type="ECO:0000256" key="2">
    <source>
        <dbReference type="ARBA" id="ARBA00007986"/>
    </source>
</evidence>
<keyword evidence="3" id="KW-0813">Transport</keyword>
<dbReference type="GO" id="GO:0005886">
    <property type="term" value="C:plasma membrane"/>
    <property type="evidence" value="ECO:0007669"/>
    <property type="project" value="UniProtKB-SubCell"/>
</dbReference>
<keyword evidence="14" id="KW-1185">Reference proteome</keyword>
<evidence type="ECO:0000256" key="11">
    <source>
        <dbReference type="SAM" id="Phobius"/>
    </source>
</evidence>
<dbReference type="Proteomes" id="UP000037600">
    <property type="component" value="Unassembled WGS sequence"/>
</dbReference>
<keyword evidence="6 11" id="KW-0812">Transmembrane</keyword>
<comment type="similarity">
    <text evidence="2">Belongs to the GSP C family.</text>
</comment>
<evidence type="ECO:0000256" key="3">
    <source>
        <dbReference type="ARBA" id="ARBA00022448"/>
    </source>
</evidence>
<dbReference type="Gene3D" id="2.30.30.830">
    <property type="match status" value="1"/>
</dbReference>
<dbReference type="InterPro" id="IPR001639">
    <property type="entry name" value="T2SS_protein-GspC"/>
</dbReference>
<dbReference type="GO" id="GO:0015627">
    <property type="term" value="C:type II protein secretion system complex"/>
    <property type="evidence" value="ECO:0007669"/>
    <property type="project" value="InterPro"/>
</dbReference>
<dbReference type="InterPro" id="IPR036034">
    <property type="entry name" value="PDZ_sf"/>
</dbReference>
<dbReference type="InterPro" id="IPR024961">
    <property type="entry name" value="T2SS_GspC_N"/>
</dbReference>
<reference evidence="13 14" key="1">
    <citation type="submission" date="2015-04" db="EMBL/GenBank/DDBJ databases">
        <title>Draft Genome Sequence of the Novel Agar-Digesting Marine Bacterium Q1.</title>
        <authorList>
            <person name="Li Y."/>
            <person name="Li D."/>
            <person name="Chen G."/>
            <person name="Du Z."/>
        </authorList>
    </citation>
    <scope>NUCLEOTIDE SEQUENCE [LARGE SCALE GENOMIC DNA]</scope>
    <source>
        <strain evidence="13 14">Q1</strain>
    </source>
</reference>
<evidence type="ECO:0000256" key="4">
    <source>
        <dbReference type="ARBA" id="ARBA00022475"/>
    </source>
</evidence>
<comment type="subcellular location">
    <subcellularLocation>
        <location evidence="1">Cell inner membrane</location>
    </subcellularLocation>
</comment>
<dbReference type="Pfam" id="PF11356">
    <property type="entry name" value="T2SSC"/>
    <property type="match status" value="1"/>
</dbReference>
<evidence type="ECO:0000256" key="10">
    <source>
        <dbReference type="SAM" id="MobiDB-lite"/>
    </source>
</evidence>
<evidence type="ECO:0000256" key="6">
    <source>
        <dbReference type="ARBA" id="ARBA00022692"/>
    </source>
</evidence>
<dbReference type="NCBIfam" id="TIGR01713">
    <property type="entry name" value="typeII_sec_gspC"/>
    <property type="match status" value="1"/>
</dbReference>
<feature type="region of interest" description="Disordered" evidence="10">
    <location>
        <begin position="175"/>
        <end position="194"/>
    </location>
</feature>
<comment type="caution">
    <text evidence="13">The sequence shown here is derived from an EMBL/GenBank/DDBJ whole genome shotgun (WGS) entry which is preliminary data.</text>
</comment>
<dbReference type="Gene3D" id="2.30.42.10">
    <property type="match status" value="1"/>
</dbReference>
<dbReference type="GO" id="GO:0015628">
    <property type="term" value="P:protein secretion by the type II secretion system"/>
    <property type="evidence" value="ECO:0007669"/>
    <property type="project" value="InterPro"/>
</dbReference>